<dbReference type="AlphaFoldDB" id="U9SQ74"/>
<reference evidence="1" key="1">
    <citation type="submission" date="2013-07" db="EMBL/GenBank/DDBJ databases">
        <title>The genome of an arbuscular mycorrhizal fungus provides insights into the evolution of the oldest plant symbiosis.</title>
        <authorList>
            <consortium name="DOE Joint Genome Institute"/>
            <person name="Tisserant E."/>
            <person name="Malbreil M."/>
            <person name="Kuo A."/>
            <person name="Kohler A."/>
            <person name="Symeonidi A."/>
            <person name="Balestrini R."/>
            <person name="Charron P."/>
            <person name="Duensing N."/>
            <person name="Frei-dit-Frey N."/>
            <person name="Gianinazzi-Pearson V."/>
            <person name="Gilbert B."/>
            <person name="Handa Y."/>
            <person name="Hijri M."/>
            <person name="Kaul R."/>
            <person name="Kawaguchi M."/>
            <person name="Krajinski F."/>
            <person name="Lammers P."/>
            <person name="Lapierre D."/>
            <person name="Masclaux F.G."/>
            <person name="Murat C."/>
            <person name="Morin E."/>
            <person name="Ndikumana S."/>
            <person name="Pagni M."/>
            <person name="Petitpierre D."/>
            <person name="Requena N."/>
            <person name="Rosikiewicz P."/>
            <person name="Riley R."/>
            <person name="Saito K."/>
            <person name="San Clemente H."/>
            <person name="Shapiro H."/>
            <person name="van Tuinen D."/>
            <person name="Becard G."/>
            <person name="Bonfante P."/>
            <person name="Paszkowski U."/>
            <person name="Shachar-Hill Y."/>
            <person name="Young J.P."/>
            <person name="Sanders I.R."/>
            <person name="Henrissat B."/>
            <person name="Rensing S.A."/>
            <person name="Grigoriev I.V."/>
            <person name="Corradi N."/>
            <person name="Roux C."/>
            <person name="Martin F."/>
        </authorList>
    </citation>
    <scope>NUCLEOTIDE SEQUENCE</scope>
    <source>
        <strain evidence="1">DAOM 197198</strain>
    </source>
</reference>
<dbReference type="HOGENOM" id="CLU_2074399_0_0_1"/>
<evidence type="ECO:0000313" key="1">
    <source>
        <dbReference type="EMBL" id="ERZ97276.1"/>
    </source>
</evidence>
<dbReference type="EMBL" id="KI299743">
    <property type="protein sequence ID" value="ERZ97276.1"/>
    <property type="molecule type" value="Genomic_DNA"/>
</dbReference>
<gene>
    <name evidence="1" type="ORF">GLOINDRAFT_89069</name>
</gene>
<sequence length="118" mass="13729">MPNYDEIEQAVDMTDSLRTIDDVEDVSMEVQVLKLLKDLKKEISYGKSLFDKLLKILQLAEEIIDSCKEILFPFRTPRLNGIRDQGFHRLVSLYCKRALEVYSENISLSLVVMLLSFR</sequence>
<name>U9SQ74_RHIID</name>
<organism evidence="1">
    <name type="scientific">Rhizophagus irregularis (strain DAOM 181602 / DAOM 197198 / MUCL 43194)</name>
    <name type="common">Arbuscular mycorrhizal fungus</name>
    <name type="synonym">Glomus intraradices</name>
    <dbReference type="NCBI Taxonomy" id="747089"/>
    <lineage>
        <taxon>Eukaryota</taxon>
        <taxon>Fungi</taxon>
        <taxon>Fungi incertae sedis</taxon>
        <taxon>Mucoromycota</taxon>
        <taxon>Glomeromycotina</taxon>
        <taxon>Glomeromycetes</taxon>
        <taxon>Glomerales</taxon>
        <taxon>Glomeraceae</taxon>
        <taxon>Rhizophagus</taxon>
    </lineage>
</organism>
<protein>
    <submittedName>
        <fullName evidence="1">Uncharacterized protein</fullName>
    </submittedName>
</protein>
<accession>U9SQ74</accession>
<proteinExistence type="predicted"/>